<evidence type="ECO:0000256" key="1">
    <source>
        <dbReference type="ARBA" id="ARBA00022741"/>
    </source>
</evidence>
<accession>A0A832XG67</accession>
<dbReference type="Pfam" id="PF03477">
    <property type="entry name" value="ATP-cone"/>
    <property type="match status" value="1"/>
</dbReference>
<dbReference type="InterPro" id="IPR005144">
    <property type="entry name" value="ATP-cone_dom"/>
</dbReference>
<protein>
    <submittedName>
        <fullName evidence="4">Anaerobic ribonucleoside-triphosphate reductase</fullName>
    </submittedName>
</protein>
<dbReference type="Proteomes" id="UP000604391">
    <property type="component" value="Unassembled WGS sequence"/>
</dbReference>
<feature type="domain" description="ATP-cone" evidence="3">
    <location>
        <begin position="17"/>
        <end position="91"/>
    </location>
</feature>
<dbReference type="EMBL" id="DVAD01000016">
    <property type="protein sequence ID" value="HIJ99858.1"/>
    <property type="molecule type" value="Genomic_DNA"/>
</dbReference>
<evidence type="ECO:0000259" key="3">
    <source>
        <dbReference type="Pfam" id="PF03477"/>
    </source>
</evidence>
<comment type="caution">
    <text evidence="4">The sequence shown here is derived from an EMBL/GenBank/DDBJ whole genome shotgun (WGS) entry which is preliminary data.</text>
</comment>
<keyword evidence="2" id="KW-0067">ATP-binding</keyword>
<sequence length="610" mass="68189">MTAQIPPSLEKPEPVRVRTSQNLLVPFSKEKIVVSLVDETNIDEAIAKSIAQEVEHDVSRMHLKYLTAPLIREIVNVKLLEHGYESARMRYTRLGMPVYDARELIFTGPSEREEIPHNPETVHKMMADVVSREYAYVNILPPTRVDDHMSGNLHIHRLNYFATRPYCFSHDLRPFLRSGLKVDGLGRFAPVAGPAKAPDVAFLQASRVLSAAQTNCSGSQGLIALNVLLSPYVTGLDYTQIKQLVQMFVFEMSHMYVTRGGQTMTSTIDLHFNIPKNLASCEAVSSGGSVKGVYSDYSTESESILEAFLDIYLQGDYAGNPFKYPQLNLFLGKSPSEKLLSKALELTEKFQTPYFVLGDQEGLTYQNSSYIFNCPEDEPSRGGVLQTVTINLPKIAYDSNTDEDRFFTILDQRMSAAKDVLFLKREVVHRSMEGNLIPFLQQKIPDGESYLIPDLQPLSIGVTGMNELLEIMTGVSLSDKTGQEFGRKVLGRMKENSEEYRKQSGLNFQIAGCPATKVRDRFFKIDSINYSAASKIGTYTPSFEASQKLDASHKLLSESSLLPFLDGGALQSLPVPESGKLRELLNEAVKSGSKYIKFEGRRKNAKNRNT</sequence>
<name>A0A832XG67_9ARCH</name>
<dbReference type="GO" id="GO:0006260">
    <property type="term" value="P:DNA replication"/>
    <property type="evidence" value="ECO:0007669"/>
    <property type="project" value="InterPro"/>
</dbReference>
<dbReference type="GO" id="GO:0005524">
    <property type="term" value="F:ATP binding"/>
    <property type="evidence" value="ECO:0007669"/>
    <property type="project" value="UniProtKB-KW"/>
</dbReference>
<dbReference type="AlphaFoldDB" id="A0A832XG67"/>
<proteinExistence type="predicted"/>
<dbReference type="PANTHER" id="PTHR21075:SF0">
    <property type="entry name" value="ANAEROBIC RIBONUCLEOSIDE-TRIPHOSPHATE REDUCTASE"/>
    <property type="match status" value="1"/>
</dbReference>
<dbReference type="GO" id="GO:0008998">
    <property type="term" value="F:ribonucleoside-triphosphate reductase (thioredoxin) activity"/>
    <property type="evidence" value="ECO:0007669"/>
    <property type="project" value="InterPro"/>
</dbReference>
<gene>
    <name evidence="4" type="ORF">H1011_03530</name>
</gene>
<dbReference type="GO" id="GO:0004748">
    <property type="term" value="F:ribonucleoside-diphosphate reductase activity, thioredoxin disulfide as acceptor"/>
    <property type="evidence" value="ECO:0007669"/>
    <property type="project" value="TreeGrafter"/>
</dbReference>
<dbReference type="Gene3D" id="3.20.70.20">
    <property type="match status" value="1"/>
</dbReference>
<dbReference type="PANTHER" id="PTHR21075">
    <property type="entry name" value="ANAEROBIC RIBONUCLEOSIDE-TRIPHOSPHATE REDUCTASE"/>
    <property type="match status" value="1"/>
</dbReference>
<keyword evidence="1" id="KW-0547">Nucleotide-binding</keyword>
<dbReference type="GO" id="GO:0009265">
    <property type="term" value="P:2'-deoxyribonucleotide biosynthetic process"/>
    <property type="evidence" value="ECO:0007669"/>
    <property type="project" value="TreeGrafter"/>
</dbReference>
<dbReference type="SUPFAM" id="SSF51998">
    <property type="entry name" value="PFL-like glycyl radical enzymes"/>
    <property type="match status" value="1"/>
</dbReference>
<dbReference type="GO" id="GO:0031250">
    <property type="term" value="C:anaerobic ribonucleoside-triphosphate reductase complex"/>
    <property type="evidence" value="ECO:0007669"/>
    <property type="project" value="TreeGrafter"/>
</dbReference>
<dbReference type="Pfam" id="PF13597">
    <property type="entry name" value="NRDD"/>
    <property type="match status" value="1"/>
</dbReference>
<reference evidence="4 5" key="1">
    <citation type="journal article" name="Nat. Commun.">
        <title>Undinarchaeota illuminate DPANN phylogeny and the impact of gene transfer on archaeal evolution.</title>
        <authorList>
            <person name="Dombrowski N."/>
            <person name="Williams T.A."/>
            <person name="Sun J."/>
            <person name="Woodcroft B.J."/>
            <person name="Lee J.H."/>
            <person name="Minh B.Q."/>
            <person name="Rinke C."/>
            <person name="Spang A."/>
        </authorList>
    </citation>
    <scope>NUCLEOTIDE SEQUENCE [LARGE SCALE GENOMIC DNA]</scope>
    <source>
        <strain evidence="4">MAG_bin17</strain>
    </source>
</reference>
<evidence type="ECO:0000313" key="4">
    <source>
        <dbReference type="EMBL" id="HIJ99858.1"/>
    </source>
</evidence>
<dbReference type="InterPro" id="IPR012833">
    <property type="entry name" value="NrdD"/>
</dbReference>
<evidence type="ECO:0000313" key="5">
    <source>
        <dbReference type="Proteomes" id="UP000604391"/>
    </source>
</evidence>
<keyword evidence="5" id="KW-1185">Reference proteome</keyword>
<organism evidence="4 5">
    <name type="scientific">Candidatus Undinarchaeum marinum</name>
    <dbReference type="NCBI Taxonomy" id="2756141"/>
    <lineage>
        <taxon>Archaea</taxon>
        <taxon>Candidatus Undinarchaeota</taxon>
        <taxon>Candidatus Undinarchaeia</taxon>
        <taxon>Candidatus Undinarchaeales</taxon>
        <taxon>Candidatus Undinarchaeaceae</taxon>
        <taxon>Candidatus Undinarchaeum</taxon>
    </lineage>
</organism>
<evidence type="ECO:0000256" key="2">
    <source>
        <dbReference type="ARBA" id="ARBA00022840"/>
    </source>
</evidence>